<dbReference type="InterPro" id="IPR052029">
    <property type="entry name" value="PpiD_chaperone"/>
</dbReference>
<evidence type="ECO:0000256" key="4">
    <source>
        <dbReference type="ARBA" id="ARBA00023186"/>
    </source>
</evidence>
<evidence type="ECO:0000256" key="3">
    <source>
        <dbReference type="ARBA" id="ARBA00023136"/>
    </source>
</evidence>
<keyword evidence="4" id="KW-0143">Chaperone</keyword>
<evidence type="ECO:0000313" key="6">
    <source>
        <dbReference type="EMBL" id="SBV92069.1"/>
    </source>
</evidence>
<comment type="subcellular location">
    <subcellularLocation>
        <location evidence="1">Cell membrane</location>
    </subcellularLocation>
</comment>
<organism evidence="6">
    <name type="scientific">uncultured Dysgonomonas sp</name>
    <dbReference type="NCBI Taxonomy" id="206096"/>
    <lineage>
        <taxon>Bacteria</taxon>
        <taxon>Pseudomonadati</taxon>
        <taxon>Bacteroidota</taxon>
        <taxon>Bacteroidia</taxon>
        <taxon>Bacteroidales</taxon>
        <taxon>Dysgonomonadaceae</taxon>
        <taxon>Dysgonomonas</taxon>
        <taxon>environmental samples</taxon>
    </lineage>
</organism>
<dbReference type="InterPro" id="IPR027304">
    <property type="entry name" value="Trigger_fact/SurA_dom_sf"/>
</dbReference>
<dbReference type="PANTHER" id="PTHR47529:SF1">
    <property type="entry name" value="PERIPLASMIC CHAPERONE PPID"/>
    <property type="match status" value="1"/>
</dbReference>
<dbReference type="GO" id="GO:0005886">
    <property type="term" value="C:plasma membrane"/>
    <property type="evidence" value="ECO:0007669"/>
    <property type="project" value="UniProtKB-SubCell"/>
</dbReference>
<dbReference type="Pfam" id="PF13623">
    <property type="entry name" value="SurA_N_2"/>
    <property type="match status" value="1"/>
</dbReference>
<name>A0A212IXY2_9BACT</name>
<feature type="transmembrane region" description="Helical" evidence="5">
    <location>
        <begin position="12"/>
        <end position="30"/>
    </location>
</feature>
<dbReference type="EMBL" id="FLUL01000001">
    <property type="protein sequence ID" value="SBV92069.1"/>
    <property type="molecule type" value="Genomic_DNA"/>
</dbReference>
<dbReference type="Gene3D" id="1.10.4030.10">
    <property type="entry name" value="Porin chaperone SurA, peptide-binding domain"/>
    <property type="match status" value="1"/>
</dbReference>
<keyword evidence="5" id="KW-1133">Transmembrane helix</keyword>
<gene>
    <name evidence="6" type="ORF">KL86DYS2_10295</name>
</gene>
<dbReference type="RefSeq" id="WP_296946411.1">
    <property type="nucleotide sequence ID" value="NZ_LT599021.1"/>
</dbReference>
<sequence length="708" mass="78260">MAALQKIRSKSSLLIGVIALGLLAFVLPWSEISSFINKSKDKAFTVDGEVVTTKQYADRIAQWEHFQKIMSGQNSLDENATLQIREMVYQQMVKEIILDKQAAQLGLNVTKEELNDMVTGPNVAPILHQIPFFVNPQTGQFERAALNQFIQTISQDDTNLPENQRAEIQARREIWTFIQNMMKYQRLEEKYSAIVAGIVIPTATEAKSAFDDSKTQASISYVVQKYTSIADSLVAKEVTDKDIKALYDQRKNNFKLESELRKISYFVKDVVPSDEDYAAVEKEINAIHDKFVATDNPGLLVNEYSNNQYVDAFISVNTLPADMKEFAQTATIGQVNGPERNEQSYIMYKLVDRTSAADSVKLQMIPLPQGLDQATATHISDSLLNVIKGGKDFSALANELMPGSNGGNIGWATEMALASAGGDLIKKCFGAAKGDVFNVSINGQTQIVRVEDKTNPVAKVKIALIQMPVIVSDKTQNSVDNELNQFVAENGNVQNFDNAALTKGYNIISNAVVSPSDMLLGQVAGSRQVISWAFNNKVGSVKKFDNLTNKRIIAVVKNEISGDYMPVSEVSAMLKAELINDKKAEKIIADLKAKNLTSLDGYAQAIAGRVDTVNFVTFQTNNISGVGYEPLLNVYAKHGQVNKLEAPKKGKSGVYVIDVTSKTENTATFDPAQSKQMIRQSNMYQLMSQAMLVLKEKMNVKDNRVAFW</sequence>
<evidence type="ECO:0000256" key="5">
    <source>
        <dbReference type="SAM" id="Phobius"/>
    </source>
</evidence>
<keyword evidence="2" id="KW-1003">Cell membrane</keyword>
<accession>A0A212IXY2</accession>
<keyword evidence="5" id="KW-0812">Transmembrane</keyword>
<protein>
    <recommendedName>
        <fullName evidence="7">PpiC domain-containing protein</fullName>
    </recommendedName>
</protein>
<evidence type="ECO:0000256" key="2">
    <source>
        <dbReference type="ARBA" id="ARBA00022475"/>
    </source>
</evidence>
<proteinExistence type="predicted"/>
<dbReference type="Pfam" id="PF13616">
    <property type="entry name" value="Rotamase_3"/>
    <property type="match status" value="1"/>
</dbReference>
<keyword evidence="3 5" id="KW-0472">Membrane</keyword>
<dbReference type="SUPFAM" id="SSF109998">
    <property type="entry name" value="Triger factor/SurA peptide-binding domain-like"/>
    <property type="match status" value="1"/>
</dbReference>
<dbReference type="PANTHER" id="PTHR47529">
    <property type="entry name" value="PEPTIDYL-PROLYL CIS-TRANS ISOMERASE D"/>
    <property type="match status" value="1"/>
</dbReference>
<evidence type="ECO:0000256" key="1">
    <source>
        <dbReference type="ARBA" id="ARBA00004236"/>
    </source>
</evidence>
<evidence type="ECO:0008006" key="7">
    <source>
        <dbReference type="Google" id="ProtNLM"/>
    </source>
</evidence>
<dbReference type="AlphaFoldDB" id="A0A212IXY2"/>
<reference evidence="6" key="1">
    <citation type="submission" date="2016-04" db="EMBL/GenBank/DDBJ databases">
        <authorList>
            <person name="Evans L.H."/>
            <person name="Alamgir A."/>
            <person name="Owens N."/>
            <person name="Weber N.D."/>
            <person name="Virtaneva K."/>
            <person name="Barbian K."/>
            <person name="Babar A."/>
            <person name="Rosenke K."/>
        </authorList>
    </citation>
    <scope>NUCLEOTIDE SEQUENCE</scope>
    <source>
        <strain evidence="6">86-2</strain>
    </source>
</reference>